<evidence type="ECO:0000256" key="1">
    <source>
        <dbReference type="SAM" id="MobiDB-lite"/>
    </source>
</evidence>
<dbReference type="Gene3D" id="3.40.50.300">
    <property type="entry name" value="P-loop containing nucleotide triphosphate hydrolases"/>
    <property type="match status" value="1"/>
</dbReference>
<dbReference type="EMBL" id="JAMTCP010000008">
    <property type="protein sequence ID" value="MCP2258339.1"/>
    <property type="molecule type" value="Genomic_DNA"/>
</dbReference>
<dbReference type="NCBIfam" id="TIGR03709">
    <property type="entry name" value="PPK2_rel_1"/>
    <property type="match status" value="1"/>
</dbReference>
<dbReference type="RefSeq" id="WP_253669273.1">
    <property type="nucleotide sequence ID" value="NZ_JAMTCP010000008.1"/>
</dbReference>
<keyword evidence="4" id="KW-1185">Reference proteome</keyword>
<evidence type="ECO:0000313" key="4">
    <source>
        <dbReference type="Proteomes" id="UP001205311"/>
    </source>
</evidence>
<feature type="domain" description="Polyphosphate kinase-2-related" evidence="2">
    <location>
        <begin position="47"/>
        <end position="265"/>
    </location>
</feature>
<accession>A0ABT1HS47</accession>
<evidence type="ECO:0000259" key="2">
    <source>
        <dbReference type="Pfam" id="PF03976"/>
    </source>
</evidence>
<name>A0ABT1HS47_STRSD</name>
<dbReference type="InterPro" id="IPR022300">
    <property type="entry name" value="PPK2-rel_1"/>
</dbReference>
<dbReference type="SUPFAM" id="SSF52540">
    <property type="entry name" value="P-loop containing nucleoside triphosphate hydrolases"/>
    <property type="match status" value="1"/>
</dbReference>
<reference evidence="3 4" key="1">
    <citation type="submission" date="2022-06" db="EMBL/GenBank/DDBJ databases">
        <title>Genomic Encyclopedia of Archaeal and Bacterial Type Strains, Phase II (KMG-II): from individual species to whole genera.</title>
        <authorList>
            <person name="Goeker M."/>
        </authorList>
    </citation>
    <scope>NUCLEOTIDE SEQUENCE [LARGE SCALE GENOMIC DNA]</scope>
    <source>
        <strain evidence="3 4">DSM 40477</strain>
    </source>
</reference>
<dbReference type="PANTHER" id="PTHR34383:SF3">
    <property type="entry name" value="POLYPHOSPHATE:AMP PHOSPHOTRANSFERASE"/>
    <property type="match status" value="1"/>
</dbReference>
<comment type="caution">
    <text evidence="3">The sequence shown here is derived from an EMBL/GenBank/DDBJ whole genome shotgun (WGS) entry which is preliminary data.</text>
</comment>
<feature type="region of interest" description="Disordered" evidence="1">
    <location>
        <begin position="283"/>
        <end position="303"/>
    </location>
</feature>
<dbReference type="PANTHER" id="PTHR34383">
    <property type="entry name" value="POLYPHOSPHATE:AMP PHOSPHOTRANSFERASE-RELATED"/>
    <property type="match status" value="1"/>
</dbReference>
<gene>
    <name evidence="3" type="ORF">LX15_002033</name>
</gene>
<proteinExistence type="predicted"/>
<dbReference type="InterPro" id="IPR022488">
    <property type="entry name" value="PPK2-related"/>
</dbReference>
<evidence type="ECO:0000313" key="3">
    <source>
        <dbReference type="EMBL" id="MCP2258339.1"/>
    </source>
</evidence>
<dbReference type="Pfam" id="PF03976">
    <property type="entry name" value="PPK2"/>
    <property type="match status" value="1"/>
</dbReference>
<dbReference type="InterPro" id="IPR027417">
    <property type="entry name" value="P-loop_NTPase"/>
</dbReference>
<dbReference type="Proteomes" id="UP001205311">
    <property type="component" value="Unassembled WGS sequence"/>
</dbReference>
<organism evidence="3 4">
    <name type="scientific">Streptoalloteichus tenebrarius (strain ATCC 17920 / DSM 40477 / JCM 4838 / CBS 697.72 / NBRC 16177 / NCIMB 11028 / NRRL B-12390 / A12253. 1 / ISP 5477)</name>
    <name type="common">Streptomyces tenebrarius</name>
    <dbReference type="NCBI Taxonomy" id="1933"/>
    <lineage>
        <taxon>Bacteria</taxon>
        <taxon>Bacillati</taxon>
        <taxon>Actinomycetota</taxon>
        <taxon>Actinomycetes</taxon>
        <taxon>Pseudonocardiales</taxon>
        <taxon>Pseudonocardiaceae</taxon>
        <taxon>Streptoalloteichus</taxon>
    </lineage>
</organism>
<protein>
    <submittedName>
        <fullName evidence="3">Polyphosphate:nucleotide phosphotransferase, PPK2 family</fullName>
    </submittedName>
</protein>
<sequence length="303" mass="33986">MGSGASSAQVLHVLRVSPDTADPAAWDPRATPVGPRSKAAARGCRSAVARRLGRLQEALYAEGVRGGRRSLLLVLQGMDTAGKGGTVRHVAGLLNPLGLRIASFGRPTEEELGHHFLWRIRRELPPPGRIGVFDRSHYEDVLVARVEGLVPEHVWRARFDEINDFESELADQGVTLVKCFLHVSPEEQRERLLARLDRPTKRWKYHPDDLAVRARWDDYQRAYADVLLRCSTPAAPWYVVPSDRKWYRDWVVARLLLATLERMAPRFPEPDFDVAEERARLLSADPWRGGRPSTEDNGPAGGG</sequence>